<dbReference type="Proteomes" id="UP000467637">
    <property type="component" value="Unassembled WGS sequence"/>
</dbReference>
<organism evidence="1 2">
    <name type="scientific">Paenibacillus anseongense</name>
    <dbReference type="NCBI Taxonomy" id="2682845"/>
    <lineage>
        <taxon>Bacteria</taxon>
        <taxon>Bacillati</taxon>
        <taxon>Bacillota</taxon>
        <taxon>Bacilli</taxon>
        <taxon>Bacillales</taxon>
        <taxon>Paenibacillaceae</taxon>
        <taxon>Paenibacillus</taxon>
    </lineage>
</organism>
<sequence length="187" mass="21611">MVTKRDQINHKRVIPSGGYFLKEILDLIKYSCIDEIYLTGFVDTDNAGVTEFTALMRYLFFEFNSNLLKIESIEQYSRLSISQTKSVQLDIDLEDVIPAKSRISNIIFNNPLIDNKVAEIEFYNLQVNNLNEILCDALKITLQNKQEIFLDPSFLGINIGPSEVEKLWRDNQADDYVDTPTRINFET</sequence>
<dbReference type="EMBL" id="WSEM01000039">
    <property type="protein sequence ID" value="MVQ39865.1"/>
    <property type="molecule type" value="Genomic_DNA"/>
</dbReference>
<accession>A0ABW9UMW2</accession>
<evidence type="ECO:0000313" key="1">
    <source>
        <dbReference type="EMBL" id="MVQ39865.1"/>
    </source>
</evidence>
<evidence type="ECO:0000313" key="2">
    <source>
        <dbReference type="Proteomes" id="UP000467637"/>
    </source>
</evidence>
<proteinExistence type="predicted"/>
<name>A0ABW9UMW2_9BACL</name>
<comment type="caution">
    <text evidence="1">The sequence shown here is derived from an EMBL/GenBank/DDBJ whole genome shotgun (WGS) entry which is preliminary data.</text>
</comment>
<keyword evidence="2" id="KW-1185">Reference proteome</keyword>
<reference evidence="1 2" key="1">
    <citation type="submission" date="2019-12" db="EMBL/GenBank/DDBJ databases">
        <authorList>
            <person name="Huq M.A."/>
        </authorList>
    </citation>
    <scope>NUCLEOTIDE SEQUENCE [LARGE SCALE GENOMIC DNA]</scope>
    <source>
        <strain evidence="1 2">MAH-34</strain>
    </source>
</reference>
<gene>
    <name evidence="1" type="ORF">GON05_35320</name>
</gene>
<protein>
    <submittedName>
        <fullName evidence="1">Uncharacterized protein</fullName>
    </submittedName>
</protein>
<dbReference type="RefSeq" id="WP_157326177.1">
    <property type="nucleotide sequence ID" value="NZ_WSEM01000039.1"/>
</dbReference>